<proteinExistence type="predicted"/>
<dbReference type="Gramene" id="TraesLDM5D03G03104680.2">
    <property type="protein sequence ID" value="TraesLDM5D03G03104680.2"/>
    <property type="gene ID" value="TraesLDM5D03G03104680"/>
</dbReference>
<gene>
    <name evidence="2" type="primary">LOC123120551</name>
</gene>
<protein>
    <submittedName>
        <fullName evidence="2">Uncharacterized protein</fullName>
    </submittedName>
</protein>
<dbReference type="OrthoDB" id="608970at2759"/>
<dbReference type="RefSeq" id="XP_044396498.1">
    <property type="nucleotide sequence ID" value="XM_044540563.1"/>
</dbReference>
<dbReference type="KEGG" id="taes:123120551"/>
<dbReference type="Proteomes" id="UP000019116">
    <property type="component" value="Chromosome 5D"/>
</dbReference>
<evidence type="ECO:0000313" key="3">
    <source>
        <dbReference type="Proteomes" id="UP000019116"/>
    </source>
</evidence>
<accession>A0A3B6MPR6</accession>
<dbReference type="EnsemblPlants" id="TraesCS5D02G161200.4">
    <property type="protein sequence ID" value="TraesCS5D02G161200.4"/>
    <property type="gene ID" value="TraesCS5D02G161200"/>
</dbReference>
<dbReference type="Gramene" id="TraesMAC5D03G03098800.2">
    <property type="protein sequence ID" value="TraesMAC5D03G03098800.2"/>
    <property type="gene ID" value="TraesMAC5D03G03098800"/>
</dbReference>
<dbReference type="Gramene" id="TraesCS5D02G161200.4">
    <property type="protein sequence ID" value="TraesCS5D02G161200.4"/>
    <property type="gene ID" value="TraesCS5D02G161200"/>
</dbReference>
<dbReference type="Gramene" id="TraesJAG5D03G03098170.2">
    <property type="protein sequence ID" value="TraesJAG5D03G03098170.2"/>
    <property type="gene ID" value="TraesJAG5D03G03098170"/>
</dbReference>
<dbReference type="Gramene" id="TraesNOR5D03G03129730.2">
    <property type="protein sequence ID" value="TraesNOR5D03G03129730.2"/>
    <property type="gene ID" value="TraesNOR5D03G03129730"/>
</dbReference>
<dbReference type="GeneID" id="123120551"/>
<evidence type="ECO:0000256" key="1">
    <source>
        <dbReference type="SAM" id="MobiDB-lite"/>
    </source>
</evidence>
<reference evidence="2" key="2">
    <citation type="submission" date="2018-10" db="UniProtKB">
        <authorList>
            <consortium name="EnsemblPlants"/>
        </authorList>
    </citation>
    <scope>IDENTIFICATION</scope>
</reference>
<organism evidence="2">
    <name type="scientific">Triticum aestivum</name>
    <name type="common">Wheat</name>
    <dbReference type="NCBI Taxonomy" id="4565"/>
    <lineage>
        <taxon>Eukaryota</taxon>
        <taxon>Viridiplantae</taxon>
        <taxon>Streptophyta</taxon>
        <taxon>Embryophyta</taxon>
        <taxon>Tracheophyta</taxon>
        <taxon>Spermatophyta</taxon>
        <taxon>Magnoliopsida</taxon>
        <taxon>Liliopsida</taxon>
        <taxon>Poales</taxon>
        <taxon>Poaceae</taxon>
        <taxon>BOP clade</taxon>
        <taxon>Pooideae</taxon>
        <taxon>Triticodae</taxon>
        <taxon>Triticeae</taxon>
        <taxon>Triticinae</taxon>
        <taxon>Triticum</taxon>
    </lineage>
</organism>
<dbReference type="Gramene" id="TraesJAG5D03G03098170.3">
    <property type="protein sequence ID" value="TraesJAG5D03G03098170.3"/>
    <property type="gene ID" value="TraesJAG5D03G03098170"/>
</dbReference>
<reference evidence="2" key="1">
    <citation type="submission" date="2018-08" db="EMBL/GenBank/DDBJ databases">
        <authorList>
            <person name="Rossello M."/>
        </authorList>
    </citation>
    <scope>NUCLEOTIDE SEQUENCE [LARGE SCALE GENOMIC DNA]</scope>
    <source>
        <strain evidence="2">cv. Chinese Spring</strain>
    </source>
</reference>
<feature type="region of interest" description="Disordered" evidence="1">
    <location>
        <begin position="534"/>
        <end position="557"/>
    </location>
</feature>
<dbReference type="Gramene" id="TraesRN5D0100414000.4">
    <property type="protein sequence ID" value="TraesRN5D0100414000.4"/>
    <property type="gene ID" value="TraesRN5D0100414000"/>
</dbReference>
<dbReference type="Gramene" id="TraesNOR5D03G03129730.4">
    <property type="protein sequence ID" value="TraesNOR5D03G03129730.4"/>
    <property type="gene ID" value="TraesNOR5D03G03129730"/>
</dbReference>
<dbReference type="Gramene" id="TraesSYM5D03G03039800.2">
    <property type="protein sequence ID" value="TraesSYM5D03G03039800.2"/>
    <property type="gene ID" value="TraesSYM5D03G03039800"/>
</dbReference>
<sequence length="557" mass="61966">MRRLDGSGFSVSVAGKRKRSPEYPCVSRFRQRRLLSFLRRQKLFDAYDVLTGESGARIDLYHLTDLVKAGRWDEAIDHLSCFLPCDLALGAHGRVLLHFLRVHKAVHDIVSGAPESRAVSAALRMCFTKNFTINHAITKLRTILWSLHSSSGFRDSLDFGRVRDKAASTVVYLAYQTTELREHMKEARGPAEPHNVLPIGFGFRPRRHVKRGPIPGSVLVRHYLRKRRMLASSISSHCEGSSSESLIKAKEWMVDLVDSCLEAGKRHQGYPLQYVCTPMVHKGAPVDPFSRSNLGTFRSPARNPGMSSDTDFDLLVLKTKEWAIYLTDQRLEAWPDLSQGYEYPFRCVNKDGFPVARILQTIPVTLVGHAKSFALSSLTKAEVPSFIQVLHPLEGPARNYGISPVTNAGGLPSQSMSAILAPPYDQFLITTEKDAGALSSKAMSAILASPSKYIKANADVLPSETMSAIWASPYENSLVSTVTNAGTHKHLSQEHCYTENVCQDFSPRKNPRMELTTVGQGFNPKRQRTTLSTLEGAYGDTNEQKERGVARPQVARK</sequence>
<dbReference type="PANTHER" id="PTHR36478:SF17">
    <property type="entry name" value="OS04G0614237 PROTEIN"/>
    <property type="match status" value="1"/>
</dbReference>
<keyword evidence="3" id="KW-1185">Reference proteome</keyword>
<dbReference type="Gramene" id="TraesCS5D03G0394800.4">
    <property type="protein sequence ID" value="TraesCS5D03G0394800.4.CDS"/>
    <property type="gene ID" value="TraesCS5D03G0394800"/>
</dbReference>
<dbReference type="PANTHER" id="PTHR36478">
    <property type="entry name" value="OS04G0614237 PROTEIN-RELATED"/>
    <property type="match status" value="1"/>
</dbReference>
<dbReference type="AlphaFoldDB" id="A0A3B6MPR6"/>
<evidence type="ECO:0000313" key="2">
    <source>
        <dbReference type="EnsemblPlants" id="TraesCS5D02G161200.4"/>
    </source>
</evidence>
<name>A0A3B6MPR6_WHEAT</name>